<dbReference type="Proteomes" id="UP000199502">
    <property type="component" value="Unassembled WGS sequence"/>
</dbReference>
<gene>
    <name evidence="1" type="ORF">SAMN05660710_00892</name>
</gene>
<dbReference type="EMBL" id="FMVT01000002">
    <property type="protein sequence ID" value="SCY16623.1"/>
    <property type="molecule type" value="Genomic_DNA"/>
</dbReference>
<name>A0A1G5DPF4_9RHOB</name>
<reference evidence="1 2" key="1">
    <citation type="submission" date="2016-10" db="EMBL/GenBank/DDBJ databases">
        <authorList>
            <person name="de Groot N.N."/>
        </authorList>
    </citation>
    <scope>NUCLEOTIDE SEQUENCE [LARGE SCALE GENOMIC DNA]</scope>
    <source>
        <strain evidence="1 2">CGMCC 1.8925</strain>
    </source>
</reference>
<dbReference type="STRING" id="336292.SAMN05660710_00892"/>
<dbReference type="SUPFAM" id="SSF53756">
    <property type="entry name" value="UDP-Glycosyltransferase/glycogen phosphorylase"/>
    <property type="match status" value="1"/>
</dbReference>
<evidence type="ECO:0000313" key="1">
    <source>
        <dbReference type="EMBL" id="SCY16623.1"/>
    </source>
</evidence>
<organism evidence="1 2">
    <name type="scientific">Paracoccus tibetensis</name>
    <dbReference type="NCBI Taxonomy" id="336292"/>
    <lineage>
        <taxon>Bacteria</taxon>
        <taxon>Pseudomonadati</taxon>
        <taxon>Pseudomonadota</taxon>
        <taxon>Alphaproteobacteria</taxon>
        <taxon>Rhodobacterales</taxon>
        <taxon>Paracoccaceae</taxon>
        <taxon>Paracoccus</taxon>
    </lineage>
</organism>
<keyword evidence="2" id="KW-1185">Reference proteome</keyword>
<evidence type="ECO:0008006" key="3">
    <source>
        <dbReference type="Google" id="ProtNLM"/>
    </source>
</evidence>
<dbReference type="AlphaFoldDB" id="A0A1G5DPF4"/>
<sequence length="363" mass="39719">MISRSAPSSDTTTVAPTSSGLVYSSSLDGHRGNYVHLFTKNLGLTPAVGPMSPAMMCRLIGAKRLCFAMIEDSASGFLFVSAVRAACGRPTFALLLRPQTCFEGRCARHRLKLWSLAAWRRLPRVSIATILPFEVDPENRRVATTGLHDPELWDLVDDHCAPVPPSSDLADKISAQAAGRPVVVMLGALSRAKGFDAFVRLAQTKSDAKADRLYVAAGQLHLDSEDLAAELERDGGLVFSRRLTEEEIHSLYGIADRIWACYSAEYDQSSGIFGRAVQYGAVPIVRLNSRIHRFALIEGLEVETLDITTEQLALSRGPTCSSRSSLRARLQGWRDRFWSTARASLDLTRSSENGRGDARNPNA</sequence>
<evidence type="ECO:0000313" key="2">
    <source>
        <dbReference type="Proteomes" id="UP000199502"/>
    </source>
</evidence>
<protein>
    <recommendedName>
        <fullName evidence="3">Glycosyl transferases group 1</fullName>
    </recommendedName>
</protein>
<accession>A0A1G5DPF4</accession>
<proteinExistence type="predicted"/>